<feature type="region of interest" description="Disordered" evidence="2">
    <location>
        <begin position="1"/>
        <end position="23"/>
    </location>
</feature>
<organism evidence="4 5">
    <name type="scientific">Oryza sativa subsp. japonica</name>
    <name type="common">Rice</name>
    <dbReference type="NCBI Taxonomy" id="39947"/>
    <lineage>
        <taxon>Eukaryota</taxon>
        <taxon>Viridiplantae</taxon>
        <taxon>Streptophyta</taxon>
        <taxon>Embryophyta</taxon>
        <taxon>Tracheophyta</taxon>
        <taxon>Spermatophyta</taxon>
        <taxon>Magnoliopsida</taxon>
        <taxon>Liliopsida</taxon>
        <taxon>Poales</taxon>
        <taxon>Poaceae</taxon>
        <taxon>BOP clade</taxon>
        <taxon>Oryzoideae</taxon>
        <taxon>Oryzeae</taxon>
        <taxon>Oryzinae</taxon>
        <taxon>Oryza</taxon>
        <taxon>Oryza sativa</taxon>
    </lineage>
</organism>
<dbReference type="Pfam" id="PF01145">
    <property type="entry name" value="Band_7"/>
    <property type="match status" value="1"/>
</dbReference>
<evidence type="ECO:0000256" key="2">
    <source>
        <dbReference type="SAM" id="MobiDB-lite"/>
    </source>
</evidence>
<dbReference type="EMBL" id="AP014964">
    <property type="protein sequence ID" value="BAT03934.1"/>
    <property type="molecule type" value="Genomic_DNA"/>
</dbReference>
<dbReference type="Proteomes" id="UP000059680">
    <property type="component" value="Chromosome 8"/>
</dbReference>
<proteinExistence type="predicted"/>
<reference evidence="5" key="1">
    <citation type="journal article" date="2005" name="Nature">
        <title>The map-based sequence of the rice genome.</title>
        <authorList>
            <consortium name="International rice genome sequencing project (IRGSP)"/>
            <person name="Matsumoto T."/>
            <person name="Wu J."/>
            <person name="Kanamori H."/>
            <person name="Katayose Y."/>
            <person name="Fujisawa M."/>
            <person name="Namiki N."/>
            <person name="Mizuno H."/>
            <person name="Yamamoto K."/>
            <person name="Antonio B.A."/>
            <person name="Baba T."/>
            <person name="Sakata K."/>
            <person name="Nagamura Y."/>
            <person name="Aoki H."/>
            <person name="Arikawa K."/>
            <person name="Arita K."/>
            <person name="Bito T."/>
            <person name="Chiden Y."/>
            <person name="Fujitsuka N."/>
            <person name="Fukunaka R."/>
            <person name="Hamada M."/>
            <person name="Harada C."/>
            <person name="Hayashi A."/>
            <person name="Hijishita S."/>
            <person name="Honda M."/>
            <person name="Hosokawa S."/>
            <person name="Ichikawa Y."/>
            <person name="Idonuma A."/>
            <person name="Iijima M."/>
            <person name="Ikeda M."/>
            <person name="Ikeno M."/>
            <person name="Ito K."/>
            <person name="Ito S."/>
            <person name="Ito T."/>
            <person name="Ito Y."/>
            <person name="Ito Y."/>
            <person name="Iwabuchi A."/>
            <person name="Kamiya K."/>
            <person name="Karasawa W."/>
            <person name="Kurita K."/>
            <person name="Katagiri S."/>
            <person name="Kikuta A."/>
            <person name="Kobayashi H."/>
            <person name="Kobayashi N."/>
            <person name="Machita K."/>
            <person name="Maehara T."/>
            <person name="Masukawa M."/>
            <person name="Mizubayashi T."/>
            <person name="Mukai Y."/>
            <person name="Nagasaki H."/>
            <person name="Nagata Y."/>
            <person name="Naito S."/>
            <person name="Nakashima M."/>
            <person name="Nakama Y."/>
            <person name="Nakamichi Y."/>
            <person name="Nakamura M."/>
            <person name="Meguro A."/>
            <person name="Negishi M."/>
            <person name="Ohta I."/>
            <person name="Ohta T."/>
            <person name="Okamoto M."/>
            <person name="Ono N."/>
            <person name="Saji S."/>
            <person name="Sakaguchi M."/>
            <person name="Sakai K."/>
            <person name="Shibata M."/>
            <person name="Shimokawa T."/>
            <person name="Song J."/>
            <person name="Takazaki Y."/>
            <person name="Terasawa K."/>
            <person name="Tsugane M."/>
            <person name="Tsuji K."/>
            <person name="Ueda S."/>
            <person name="Waki K."/>
            <person name="Yamagata H."/>
            <person name="Yamamoto M."/>
            <person name="Yamamoto S."/>
            <person name="Yamane H."/>
            <person name="Yoshiki S."/>
            <person name="Yoshihara R."/>
            <person name="Yukawa K."/>
            <person name="Zhong H."/>
            <person name="Yano M."/>
            <person name="Yuan Q."/>
            <person name="Ouyang S."/>
            <person name="Liu J."/>
            <person name="Jones K.M."/>
            <person name="Gansberger K."/>
            <person name="Moffat K."/>
            <person name="Hill J."/>
            <person name="Bera J."/>
            <person name="Fadrosh D."/>
            <person name="Jin S."/>
            <person name="Johri S."/>
            <person name="Kim M."/>
            <person name="Overton L."/>
            <person name="Reardon M."/>
            <person name="Tsitrin T."/>
            <person name="Vuong H."/>
            <person name="Weaver B."/>
            <person name="Ciecko A."/>
            <person name="Tallon L."/>
            <person name="Jackson J."/>
            <person name="Pai G."/>
            <person name="Aken S.V."/>
            <person name="Utterback T."/>
            <person name="Reidmuller S."/>
            <person name="Feldblyum T."/>
            <person name="Hsiao J."/>
            <person name="Zismann V."/>
            <person name="Iobst S."/>
            <person name="de Vazeille A.R."/>
            <person name="Buell C.R."/>
            <person name="Ying K."/>
            <person name="Li Y."/>
            <person name="Lu T."/>
            <person name="Huang Y."/>
            <person name="Zhao Q."/>
            <person name="Feng Q."/>
            <person name="Zhang L."/>
            <person name="Zhu J."/>
            <person name="Weng Q."/>
            <person name="Mu J."/>
            <person name="Lu Y."/>
            <person name="Fan D."/>
            <person name="Liu Y."/>
            <person name="Guan J."/>
            <person name="Zhang Y."/>
            <person name="Yu S."/>
            <person name="Liu X."/>
            <person name="Zhang Y."/>
            <person name="Hong G."/>
            <person name="Han B."/>
            <person name="Choisne N."/>
            <person name="Demange N."/>
            <person name="Orjeda G."/>
            <person name="Samain S."/>
            <person name="Cattolico L."/>
            <person name="Pelletier E."/>
            <person name="Couloux A."/>
            <person name="Segurens B."/>
            <person name="Wincker P."/>
            <person name="D'Hont A."/>
            <person name="Scarpelli C."/>
            <person name="Weissenbach J."/>
            <person name="Salanoubat M."/>
            <person name="Quetier F."/>
            <person name="Yu Y."/>
            <person name="Kim H.R."/>
            <person name="Rambo T."/>
            <person name="Currie J."/>
            <person name="Collura K."/>
            <person name="Luo M."/>
            <person name="Yang T."/>
            <person name="Ammiraju J.S.S."/>
            <person name="Engler F."/>
            <person name="Soderlund C."/>
            <person name="Wing R.A."/>
            <person name="Palmer L.E."/>
            <person name="de la Bastide M."/>
            <person name="Spiegel L."/>
            <person name="Nascimento L."/>
            <person name="Zutavern T."/>
            <person name="O'Shaughnessy A."/>
            <person name="Dike S."/>
            <person name="Dedhia N."/>
            <person name="Preston R."/>
            <person name="Balija V."/>
            <person name="McCombie W.R."/>
            <person name="Chow T."/>
            <person name="Chen H."/>
            <person name="Chung M."/>
            <person name="Chen C."/>
            <person name="Shaw J."/>
            <person name="Wu H."/>
            <person name="Hsiao K."/>
            <person name="Chao Y."/>
            <person name="Chu M."/>
            <person name="Cheng C."/>
            <person name="Hour A."/>
            <person name="Lee P."/>
            <person name="Lin S."/>
            <person name="Lin Y."/>
            <person name="Liou J."/>
            <person name="Liu S."/>
            <person name="Hsing Y."/>
            <person name="Raghuvanshi S."/>
            <person name="Mohanty A."/>
            <person name="Bharti A.K."/>
            <person name="Gaur A."/>
            <person name="Gupta V."/>
            <person name="Kumar D."/>
            <person name="Ravi V."/>
            <person name="Vij S."/>
            <person name="Kapur A."/>
            <person name="Khurana P."/>
            <person name="Khurana P."/>
            <person name="Khurana J.P."/>
            <person name="Tyagi A.K."/>
            <person name="Gaikwad K."/>
            <person name="Singh A."/>
            <person name="Dalal V."/>
            <person name="Srivastava S."/>
            <person name="Dixit A."/>
            <person name="Pal A.K."/>
            <person name="Ghazi I.A."/>
            <person name="Yadav M."/>
            <person name="Pandit A."/>
            <person name="Bhargava A."/>
            <person name="Sureshbabu K."/>
            <person name="Batra K."/>
            <person name="Sharma T.R."/>
            <person name="Mohapatra T."/>
            <person name="Singh N.K."/>
            <person name="Messing J."/>
            <person name="Nelson A.B."/>
            <person name="Fuks G."/>
            <person name="Kavchok S."/>
            <person name="Keizer G."/>
            <person name="Linton E."/>
            <person name="Llaca V."/>
            <person name="Song R."/>
            <person name="Tanyolac B."/>
            <person name="Young S."/>
            <person name="Ho-Il K."/>
            <person name="Hahn J.H."/>
            <person name="Sangsakoo G."/>
            <person name="Vanavichit A."/>
            <person name="de Mattos Luiz.A.T."/>
            <person name="Zimmer P.D."/>
            <person name="Malone G."/>
            <person name="Dellagostin O."/>
            <person name="de Oliveira A.C."/>
            <person name="Bevan M."/>
            <person name="Bancroft I."/>
            <person name="Minx P."/>
            <person name="Cordum H."/>
            <person name="Wilson R."/>
            <person name="Cheng Z."/>
            <person name="Jin W."/>
            <person name="Jiang J."/>
            <person name="Leong S.A."/>
            <person name="Iwama H."/>
            <person name="Gojobori T."/>
            <person name="Itoh T."/>
            <person name="Niimura Y."/>
            <person name="Fujii Y."/>
            <person name="Habara T."/>
            <person name="Sakai H."/>
            <person name="Sato Y."/>
            <person name="Wilson G."/>
            <person name="Kumar K."/>
            <person name="McCouch S."/>
            <person name="Juretic N."/>
            <person name="Hoen D."/>
            <person name="Wright S."/>
            <person name="Bruskiewich R."/>
            <person name="Bureau T."/>
            <person name="Miyao A."/>
            <person name="Hirochika H."/>
            <person name="Nishikawa T."/>
            <person name="Kadowaki K."/>
            <person name="Sugiura M."/>
            <person name="Burr B."/>
            <person name="Sasaki T."/>
        </authorList>
    </citation>
    <scope>NUCLEOTIDE SEQUENCE [LARGE SCALE GENOMIC DNA]</scope>
    <source>
        <strain evidence="5">cv. Nipponbare</strain>
    </source>
</reference>
<dbReference type="CDD" id="cd08829">
    <property type="entry name" value="SPFH_paraslipin"/>
    <property type="match status" value="1"/>
</dbReference>
<dbReference type="InterPro" id="IPR001107">
    <property type="entry name" value="Band_7"/>
</dbReference>
<dbReference type="eggNOG" id="KOG2620">
    <property type="taxonomic scope" value="Eukaryota"/>
</dbReference>
<feature type="non-terminal residue" evidence="4">
    <location>
        <position position="1"/>
    </location>
</feature>
<gene>
    <name evidence="4" type="ordered locus">Os08g0161100</name>
    <name evidence="4" type="ORF">OSNPB_080161100</name>
</gene>
<evidence type="ECO:0000313" key="5">
    <source>
        <dbReference type="Proteomes" id="UP000059680"/>
    </source>
</evidence>
<dbReference type="PRINTS" id="PR00721">
    <property type="entry name" value="STOMATIN"/>
</dbReference>
<dbReference type="SUPFAM" id="SSF117892">
    <property type="entry name" value="Band 7/SPFH domain"/>
    <property type="match status" value="1"/>
</dbReference>
<protein>
    <submittedName>
        <fullName evidence="4">Os08g0161100 protein</fullName>
    </submittedName>
</protein>
<name>A0A0P0XC31_ORYSJ</name>
<dbReference type="PANTHER" id="PTHR43327:SF10">
    <property type="entry name" value="STOMATIN-LIKE PROTEIN 2, MITOCHONDRIAL"/>
    <property type="match status" value="1"/>
</dbReference>
<dbReference type="PaxDb" id="39947-A0A0P0XC31"/>
<dbReference type="InterPro" id="IPR036013">
    <property type="entry name" value="Band_7/SPFH_dom_sf"/>
</dbReference>
<dbReference type="SMART" id="SM00244">
    <property type="entry name" value="PHB"/>
    <property type="match status" value="1"/>
</dbReference>
<dbReference type="STRING" id="39947.A0A0P0XC31"/>
<dbReference type="PANTHER" id="PTHR43327">
    <property type="entry name" value="STOMATIN-LIKE PROTEIN 2, MITOCHONDRIAL"/>
    <property type="match status" value="1"/>
</dbReference>
<keyword evidence="1" id="KW-0449">Lipoprotein</keyword>
<keyword evidence="5" id="KW-1185">Reference proteome</keyword>
<dbReference type="InterPro" id="IPR001972">
    <property type="entry name" value="Stomatin_HflK_fam"/>
</dbReference>
<evidence type="ECO:0000259" key="3">
    <source>
        <dbReference type="SMART" id="SM00244"/>
    </source>
</evidence>
<dbReference type="Gramene" id="Os08t0161100-00">
    <property type="protein sequence ID" value="Os08t0161100-00"/>
    <property type="gene ID" value="Os08g0161100"/>
</dbReference>
<dbReference type="InterPro" id="IPR050710">
    <property type="entry name" value="Band7/mec-2_domain"/>
</dbReference>
<reference evidence="4 5" key="2">
    <citation type="journal article" date="2013" name="Plant Cell Physiol.">
        <title>Rice Annotation Project Database (RAP-DB): an integrative and interactive database for rice genomics.</title>
        <authorList>
            <person name="Sakai H."/>
            <person name="Lee S.S."/>
            <person name="Tanaka T."/>
            <person name="Numa H."/>
            <person name="Kim J."/>
            <person name="Kawahara Y."/>
            <person name="Wakimoto H."/>
            <person name="Yang C.C."/>
            <person name="Iwamoto M."/>
            <person name="Abe T."/>
            <person name="Yamada Y."/>
            <person name="Muto A."/>
            <person name="Inokuchi H."/>
            <person name="Ikemura T."/>
            <person name="Matsumoto T."/>
            <person name="Sasaki T."/>
            <person name="Itoh T."/>
        </authorList>
    </citation>
    <scope>NUCLEOTIDE SEQUENCE [LARGE SCALE GENOMIC DNA]</scope>
    <source>
        <strain evidence="5">cv. Nipponbare</strain>
    </source>
</reference>
<sequence length="221" mass="24886">WPHGPHVNVTDGPPSPWVADPLPRLPEGYKSTIPPPRNPLVFSRRRRDHGDAFSSPAILRRPSDPAPRLLPLSQLRHRRRLHPHVRRAEHAAGELWGDHHRAGEEGDRGGALIGKYHKTLGSGMHVLVPVVDRIAYVHSLKIQAIPIPDQLAITKDNVVVQIDGVLFFKIVDPYLASYVVDDPNFEATQLALTTVKSEVEKTLYKIVKERDTLKEQIMVPW</sequence>
<dbReference type="AlphaFoldDB" id="A0A0P0XC31"/>
<dbReference type="GO" id="GO:0016020">
    <property type="term" value="C:membrane"/>
    <property type="evidence" value="ECO:0007669"/>
    <property type="project" value="InterPro"/>
</dbReference>
<accession>A0A0P0XC31</accession>
<dbReference type="InParanoid" id="A0A0P0XC31"/>
<evidence type="ECO:0000313" key="4">
    <source>
        <dbReference type="EMBL" id="BAT03934.1"/>
    </source>
</evidence>
<reference evidence="4 5" key="3">
    <citation type="journal article" date="2013" name="Rice">
        <title>Improvement of the Oryza sativa Nipponbare reference genome using next generation sequence and optical map data.</title>
        <authorList>
            <person name="Kawahara Y."/>
            <person name="de la Bastide M."/>
            <person name="Hamilton J.P."/>
            <person name="Kanamori H."/>
            <person name="McCombie W.R."/>
            <person name="Ouyang S."/>
            <person name="Schwartz D.C."/>
            <person name="Tanaka T."/>
            <person name="Wu J."/>
            <person name="Zhou S."/>
            <person name="Childs K.L."/>
            <person name="Davidson R.M."/>
            <person name="Lin H."/>
            <person name="Quesada-Ocampo L."/>
            <person name="Vaillancourt B."/>
            <person name="Sakai H."/>
            <person name="Lee S.S."/>
            <person name="Kim J."/>
            <person name="Numa H."/>
            <person name="Itoh T."/>
            <person name="Buell C.R."/>
            <person name="Matsumoto T."/>
        </authorList>
    </citation>
    <scope>NUCLEOTIDE SEQUENCE [LARGE SCALE GENOMIC DNA]</scope>
    <source>
        <strain evidence="5">cv. Nipponbare</strain>
    </source>
</reference>
<evidence type="ECO:0000256" key="1">
    <source>
        <dbReference type="ARBA" id="ARBA00023288"/>
    </source>
</evidence>
<feature type="domain" description="Band 7" evidence="3">
    <location>
        <begin position="102"/>
        <end position="221"/>
    </location>
</feature>
<dbReference type="Gene3D" id="3.30.479.30">
    <property type="entry name" value="Band 7 domain"/>
    <property type="match status" value="1"/>
</dbReference>